<sequence>MLSLGMDASLAFWTASASDGLPTMSPPPSFAAIVMWRLSFVNILPRRESTIAFLCLMLAHLLCPDMVRA</sequence>
<accession>A0A6J7J707</accession>
<organism evidence="1">
    <name type="scientific">freshwater metagenome</name>
    <dbReference type="NCBI Taxonomy" id="449393"/>
    <lineage>
        <taxon>unclassified sequences</taxon>
        <taxon>metagenomes</taxon>
        <taxon>ecological metagenomes</taxon>
    </lineage>
</organism>
<gene>
    <name evidence="1" type="ORF">UFOPK3564_02784</name>
</gene>
<evidence type="ECO:0000313" key="1">
    <source>
        <dbReference type="EMBL" id="CAB4938232.1"/>
    </source>
</evidence>
<protein>
    <submittedName>
        <fullName evidence="1">Unannotated protein</fullName>
    </submittedName>
</protein>
<dbReference type="EMBL" id="CAFBMK010000220">
    <property type="protein sequence ID" value="CAB4938232.1"/>
    <property type="molecule type" value="Genomic_DNA"/>
</dbReference>
<dbReference type="AlphaFoldDB" id="A0A6J7J707"/>
<reference evidence="1" key="1">
    <citation type="submission" date="2020-05" db="EMBL/GenBank/DDBJ databases">
        <authorList>
            <person name="Chiriac C."/>
            <person name="Salcher M."/>
            <person name="Ghai R."/>
            <person name="Kavagutti S V."/>
        </authorList>
    </citation>
    <scope>NUCLEOTIDE SEQUENCE</scope>
</reference>
<proteinExistence type="predicted"/>
<name>A0A6J7J707_9ZZZZ</name>